<comment type="caution">
    <text evidence="3">The sequence shown here is derived from an EMBL/GenBank/DDBJ whole genome shotgun (WGS) entry which is preliminary data.</text>
</comment>
<evidence type="ECO:0000256" key="1">
    <source>
        <dbReference type="ARBA" id="ARBA00022679"/>
    </source>
</evidence>
<keyword evidence="1 3" id="KW-0808">Transferase</keyword>
<name>A0A839Q709_MYCIR</name>
<dbReference type="GO" id="GO:0016757">
    <property type="term" value="F:glycosyltransferase activity"/>
    <property type="evidence" value="ECO:0007669"/>
    <property type="project" value="InterPro"/>
</dbReference>
<dbReference type="Proteomes" id="UP000550501">
    <property type="component" value="Unassembled WGS sequence"/>
</dbReference>
<dbReference type="EMBL" id="JACHVU010000008">
    <property type="protein sequence ID" value="MBB2992008.1"/>
    <property type="molecule type" value="Genomic_DNA"/>
</dbReference>
<gene>
    <name evidence="3" type="ORF">FHR72_003504</name>
</gene>
<organism evidence="3 4">
    <name type="scientific">Mycolicibacterium iranicum</name>
    <name type="common">Mycobacterium iranicum</name>
    <dbReference type="NCBI Taxonomy" id="912594"/>
    <lineage>
        <taxon>Bacteria</taxon>
        <taxon>Bacillati</taxon>
        <taxon>Actinomycetota</taxon>
        <taxon>Actinomycetes</taxon>
        <taxon>Mycobacteriales</taxon>
        <taxon>Mycobacteriaceae</taxon>
        <taxon>Mycolicibacterium</taxon>
    </lineage>
</organism>
<dbReference type="SUPFAM" id="SSF53756">
    <property type="entry name" value="UDP-Glycosyltransferase/glycogen phosphorylase"/>
    <property type="match status" value="1"/>
</dbReference>
<protein>
    <submittedName>
        <fullName evidence="3">Glycosyltransferase involved in cell wall biosynthesis</fullName>
    </submittedName>
</protein>
<reference evidence="3 4" key="1">
    <citation type="submission" date="2020-08" db="EMBL/GenBank/DDBJ databases">
        <title>The Agave Microbiome: Exploring the role of microbial communities in plant adaptations to desert environments.</title>
        <authorList>
            <person name="Partida-Martinez L.P."/>
        </authorList>
    </citation>
    <scope>NUCLEOTIDE SEQUENCE [LARGE SCALE GENOMIC DNA]</scope>
    <source>
        <strain evidence="3 4">AT2.18</strain>
    </source>
</reference>
<dbReference type="InterPro" id="IPR001296">
    <property type="entry name" value="Glyco_trans_1"/>
</dbReference>
<dbReference type="PANTHER" id="PTHR46401:SF2">
    <property type="entry name" value="GLYCOSYLTRANSFERASE WBBK-RELATED"/>
    <property type="match status" value="1"/>
</dbReference>
<dbReference type="GO" id="GO:0009103">
    <property type="term" value="P:lipopolysaccharide biosynthetic process"/>
    <property type="evidence" value="ECO:0007669"/>
    <property type="project" value="TreeGrafter"/>
</dbReference>
<dbReference type="PANTHER" id="PTHR46401">
    <property type="entry name" value="GLYCOSYLTRANSFERASE WBBK-RELATED"/>
    <property type="match status" value="1"/>
</dbReference>
<dbReference type="CDD" id="cd03809">
    <property type="entry name" value="GT4_MtfB-like"/>
    <property type="match status" value="1"/>
</dbReference>
<accession>A0A839Q709</accession>
<proteinExistence type="predicted"/>
<evidence type="ECO:0000313" key="4">
    <source>
        <dbReference type="Proteomes" id="UP000550501"/>
    </source>
</evidence>
<evidence type="ECO:0000259" key="2">
    <source>
        <dbReference type="Pfam" id="PF00534"/>
    </source>
</evidence>
<keyword evidence="4" id="KW-1185">Reference proteome</keyword>
<dbReference type="Pfam" id="PF00534">
    <property type="entry name" value="Glycos_transf_1"/>
    <property type="match status" value="1"/>
</dbReference>
<feature type="domain" description="Glycosyl transferase family 1" evidence="2">
    <location>
        <begin position="211"/>
        <end position="367"/>
    </location>
</feature>
<dbReference type="Gene3D" id="3.40.50.2000">
    <property type="entry name" value="Glycogen Phosphorylase B"/>
    <property type="match status" value="2"/>
</dbReference>
<sequence length="397" mass="42985">MGQTGFPARTGRAPDIATAASSEGEHIDLLFDARHIRQSGIGTYIGTLLPHLEQTFADRGLSLAVLVAEHATPLLSDSTTVVVEREIAPMYSLSEQRAWDRAMKAVRPRALWVPHYPFPFTTLRPGHRKTLLFVTVHDTLHILKQEVSGHSPARQAYARAMLTLDVRRSRTIFTPSEATAASLRAMSPSAAVMVTPIPVDNGWFKPADPSLSPVKDRFILYVGNAKWHKNLPLLLNAYADIADSIPQKLVIAGSGEALRDGDERVGALADRLGDRVEVMGRLDFEVLRSLVASADLLVMPSLHEGAGLPPIEAMASHTAVLASDIAALRETCGDGADYFDPYDRQAAAALLQRHCRDDDARAALAARGWAHVTARQTDISFGSAAEAVAAELAASRR</sequence>
<dbReference type="AlphaFoldDB" id="A0A839Q709"/>
<evidence type="ECO:0000313" key="3">
    <source>
        <dbReference type="EMBL" id="MBB2992008.1"/>
    </source>
</evidence>
<dbReference type="RefSeq" id="WP_311736177.1">
    <property type="nucleotide sequence ID" value="NZ_JACHVU010000008.1"/>
</dbReference>